<evidence type="ECO:0000256" key="4">
    <source>
        <dbReference type="ARBA" id="ARBA00022970"/>
    </source>
</evidence>
<keyword evidence="6 8" id="KW-0472">Membrane</keyword>
<feature type="transmembrane region" description="Helical" evidence="8">
    <location>
        <begin position="130"/>
        <end position="153"/>
    </location>
</feature>
<evidence type="ECO:0000256" key="7">
    <source>
        <dbReference type="SAM" id="MobiDB-lite"/>
    </source>
</evidence>
<keyword evidence="3 8" id="KW-0812">Transmembrane</keyword>
<dbReference type="EMBL" id="JALJOR010000010">
    <property type="protein sequence ID" value="KAK9810303.1"/>
    <property type="molecule type" value="Genomic_DNA"/>
</dbReference>
<feature type="transmembrane region" description="Helical" evidence="8">
    <location>
        <begin position="173"/>
        <end position="190"/>
    </location>
</feature>
<evidence type="ECO:0000256" key="6">
    <source>
        <dbReference type="ARBA" id="ARBA00023136"/>
    </source>
</evidence>
<feature type="transmembrane region" description="Helical" evidence="8">
    <location>
        <begin position="59"/>
        <end position="82"/>
    </location>
</feature>
<feature type="transmembrane region" description="Helical" evidence="8">
    <location>
        <begin position="307"/>
        <end position="329"/>
    </location>
</feature>
<proteinExistence type="predicted"/>
<feature type="transmembrane region" description="Helical" evidence="8">
    <location>
        <begin position="393"/>
        <end position="414"/>
    </location>
</feature>
<keyword evidence="2" id="KW-0813">Transport</keyword>
<dbReference type="GO" id="GO:0016020">
    <property type="term" value="C:membrane"/>
    <property type="evidence" value="ECO:0007669"/>
    <property type="project" value="UniProtKB-SubCell"/>
</dbReference>
<dbReference type="Proteomes" id="UP001489004">
    <property type="component" value="Unassembled WGS sequence"/>
</dbReference>
<evidence type="ECO:0000313" key="10">
    <source>
        <dbReference type="EMBL" id="KAK9810303.1"/>
    </source>
</evidence>
<evidence type="ECO:0000256" key="3">
    <source>
        <dbReference type="ARBA" id="ARBA00022692"/>
    </source>
</evidence>
<dbReference type="Pfam" id="PF01490">
    <property type="entry name" value="Aa_trans"/>
    <property type="match status" value="1"/>
</dbReference>
<dbReference type="InterPro" id="IPR013057">
    <property type="entry name" value="AA_transpt_TM"/>
</dbReference>
<feature type="transmembrane region" description="Helical" evidence="8">
    <location>
        <begin position="88"/>
        <end position="109"/>
    </location>
</feature>
<dbReference type="AlphaFoldDB" id="A0AAW1PKB0"/>
<gene>
    <name evidence="10" type="ORF">WJX72_008303</name>
</gene>
<evidence type="ECO:0000259" key="9">
    <source>
        <dbReference type="Pfam" id="PF01490"/>
    </source>
</evidence>
<dbReference type="GO" id="GO:0006865">
    <property type="term" value="P:amino acid transport"/>
    <property type="evidence" value="ECO:0007669"/>
    <property type="project" value="UniProtKB-KW"/>
</dbReference>
<evidence type="ECO:0000256" key="2">
    <source>
        <dbReference type="ARBA" id="ARBA00022448"/>
    </source>
</evidence>
<feature type="region of interest" description="Disordered" evidence="7">
    <location>
        <begin position="1"/>
        <end position="21"/>
    </location>
</feature>
<feature type="transmembrane region" description="Helical" evidence="8">
    <location>
        <begin position="280"/>
        <end position="301"/>
    </location>
</feature>
<reference evidence="10 11" key="1">
    <citation type="journal article" date="2024" name="Nat. Commun.">
        <title>Phylogenomics reveals the evolutionary origins of lichenization in chlorophyte algae.</title>
        <authorList>
            <person name="Puginier C."/>
            <person name="Libourel C."/>
            <person name="Otte J."/>
            <person name="Skaloud P."/>
            <person name="Haon M."/>
            <person name="Grisel S."/>
            <person name="Petersen M."/>
            <person name="Berrin J.G."/>
            <person name="Delaux P.M."/>
            <person name="Dal Grande F."/>
            <person name="Keller J."/>
        </authorList>
    </citation>
    <scope>NUCLEOTIDE SEQUENCE [LARGE SCALE GENOMIC DNA]</scope>
    <source>
        <strain evidence="10 11">SAG 2043</strain>
    </source>
</reference>
<evidence type="ECO:0000313" key="11">
    <source>
        <dbReference type="Proteomes" id="UP001489004"/>
    </source>
</evidence>
<sequence>MATKPVAPVNTAGPGDSAHNGNQAVKYWVKPGEAEAAKAHPTKDEVVPVFVGRAEWYHITYHICAAVASVPTLGLPGAMAGLGWPAGMITLILGGATTCYTSFLIARLHTYGGKRHIRYRDLGDAVLGRWGWWAVMPFQFAVCVGSTIANLIVAGQAMKAVNVICRPDNVVPLPYYIIVFGAVNLVLSQCPHMHSIRFINQLATFCTISFATVAVGLSAYAGNHAPAPRDYGVHGSSSHKLFGIFNSLGIMAFAYGNTVIPEIQATAKEPNLKTMKRGIVGAYTVILTAYLVVATVGYWAFGTDAKVIILQSLSYPSWAVATAWVFAAIQLTGTTQIYCQPIYEGFDKQLGNPLESLWSMRNLAVRLVCRTIFIVVCTVVAAMIPFFGDFMGLIGAIGYTPMDFVLPIFLWIVAYKPKGPRMWISLALACLYICVGSVAAVGAVRNIVVDSINYSLFANL</sequence>
<keyword evidence="11" id="KW-1185">Reference proteome</keyword>
<accession>A0AAW1PKB0</accession>
<keyword evidence="5 8" id="KW-1133">Transmembrane helix</keyword>
<evidence type="ECO:0000256" key="5">
    <source>
        <dbReference type="ARBA" id="ARBA00022989"/>
    </source>
</evidence>
<evidence type="ECO:0000256" key="1">
    <source>
        <dbReference type="ARBA" id="ARBA00004370"/>
    </source>
</evidence>
<keyword evidence="4" id="KW-0029">Amino-acid transport</keyword>
<comment type="caution">
    <text evidence="10">The sequence shown here is derived from an EMBL/GenBank/DDBJ whole genome shotgun (WGS) entry which is preliminary data.</text>
</comment>
<protein>
    <recommendedName>
        <fullName evidence="9">Amino acid transporter transmembrane domain-containing protein</fullName>
    </recommendedName>
</protein>
<dbReference type="PANTHER" id="PTHR48017">
    <property type="entry name" value="OS05G0424000 PROTEIN-RELATED"/>
    <property type="match status" value="1"/>
</dbReference>
<comment type="subcellular location">
    <subcellularLocation>
        <location evidence="1">Membrane</location>
    </subcellularLocation>
</comment>
<organism evidence="10 11">
    <name type="scientific">[Myrmecia] bisecta</name>
    <dbReference type="NCBI Taxonomy" id="41462"/>
    <lineage>
        <taxon>Eukaryota</taxon>
        <taxon>Viridiplantae</taxon>
        <taxon>Chlorophyta</taxon>
        <taxon>core chlorophytes</taxon>
        <taxon>Trebouxiophyceae</taxon>
        <taxon>Trebouxiales</taxon>
        <taxon>Trebouxiaceae</taxon>
        <taxon>Myrmecia</taxon>
    </lineage>
</organism>
<name>A0AAW1PKB0_9CHLO</name>
<feature type="transmembrane region" description="Helical" evidence="8">
    <location>
        <begin position="426"/>
        <end position="448"/>
    </location>
</feature>
<evidence type="ECO:0000256" key="8">
    <source>
        <dbReference type="SAM" id="Phobius"/>
    </source>
</evidence>
<feature type="transmembrane region" description="Helical" evidence="8">
    <location>
        <begin position="241"/>
        <end position="260"/>
    </location>
</feature>
<feature type="transmembrane region" description="Helical" evidence="8">
    <location>
        <begin position="202"/>
        <end position="221"/>
    </location>
</feature>
<feature type="domain" description="Amino acid transporter transmembrane" evidence="9">
    <location>
        <begin position="55"/>
        <end position="444"/>
    </location>
</feature>
<feature type="transmembrane region" description="Helical" evidence="8">
    <location>
        <begin position="367"/>
        <end position="387"/>
    </location>
</feature>